<comment type="caution">
    <text evidence="2">The sequence shown here is derived from an EMBL/GenBank/DDBJ whole genome shotgun (WGS) entry which is preliminary data.</text>
</comment>
<reference evidence="2 3" key="1">
    <citation type="submission" date="2017-10" db="EMBL/GenBank/DDBJ databases">
        <title>The draft genome sequence of Lewinella nigricans NBRC 102662.</title>
        <authorList>
            <person name="Wang K."/>
        </authorList>
    </citation>
    <scope>NUCLEOTIDE SEQUENCE [LARGE SCALE GENOMIC DNA]</scope>
    <source>
        <strain evidence="2 3">NBRC 102662</strain>
    </source>
</reference>
<protein>
    <recommendedName>
        <fullName evidence="4">DUF2911 domain-containing protein</fullName>
    </recommendedName>
</protein>
<evidence type="ECO:0000256" key="1">
    <source>
        <dbReference type="SAM" id="SignalP"/>
    </source>
</evidence>
<sequence length="379" mass="42297">MRSFYQNFFLIVLSLLSFAPLSRAQLTVPQSSPKARIMQTIGLTEVTVEYSRPNVILDDEDRTGAIWGKLVPWETTPNQMTGKSYPWRAGANENTVIAFSSDVQIEGKDLPAGSYSFHVIPHEDGTATLIFNRDDHQWGSFNYDESQDALRVKVETKEGAQTNQLTYYFPEVSKESAVCELAWEQKRFPFTIGVNTHEVALEHMRQELGQSTGFVWQTLNTAANYCLDNEVELEQGLQWIDRGILYFGGNFTMLNTKARLLEKMGKAEDAETFRKKAVAMGTVRELYINGSTLVNAGETDKGLTILQKAYDKYHALGYNDPVDECLVNLGLASAYAAKKDRKMALKYGKAGIEKAPPNLKAVAEGFVAKLQEPDSSSGN</sequence>
<feature type="signal peptide" evidence="1">
    <location>
        <begin position="1"/>
        <end position="24"/>
    </location>
</feature>
<dbReference type="RefSeq" id="WP_099155227.1">
    <property type="nucleotide sequence ID" value="NZ_PDUD01000056.1"/>
</dbReference>
<evidence type="ECO:0000313" key="2">
    <source>
        <dbReference type="EMBL" id="PHN01358.1"/>
    </source>
</evidence>
<gene>
    <name evidence="2" type="ORF">CRP01_37470</name>
</gene>
<dbReference type="InterPro" id="IPR011990">
    <property type="entry name" value="TPR-like_helical_dom_sf"/>
</dbReference>
<keyword evidence="3" id="KW-1185">Reference proteome</keyword>
<dbReference type="AlphaFoldDB" id="A0A2D0MZ11"/>
<dbReference type="SUPFAM" id="SSF81901">
    <property type="entry name" value="HCP-like"/>
    <property type="match status" value="1"/>
</dbReference>
<evidence type="ECO:0008006" key="4">
    <source>
        <dbReference type="Google" id="ProtNLM"/>
    </source>
</evidence>
<dbReference type="Proteomes" id="UP000223913">
    <property type="component" value="Unassembled WGS sequence"/>
</dbReference>
<feature type="chain" id="PRO_5012994203" description="DUF2911 domain-containing protein" evidence="1">
    <location>
        <begin position="25"/>
        <end position="379"/>
    </location>
</feature>
<organism evidence="2 3">
    <name type="scientific">Flavilitoribacter nigricans (strain ATCC 23147 / DSM 23189 / NBRC 102662 / NCIMB 1420 / SS-2)</name>
    <name type="common">Lewinella nigricans</name>
    <dbReference type="NCBI Taxonomy" id="1122177"/>
    <lineage>
        <taxon>Bacteria</taxon>
        <taxon>Pseudomonadati</taxon>
        <taxon>Bacteroidota</taxon>
        <taxon>Saprospiria</taxon>
        <taxon>Saprospirales</taxon>
        <taxon>Lewinellaceae</taxon>
        <taxon>Flavilitoribacter</taxon>
    </lineage>
</organism>
<name>A0A2D0MZ11_FLAN2</name>
<dbReference type="InterPro" id="IPR021314">
    <property type="entry name" value="DUF2911"/>
</dbReference>
<proteinExistence type="predicted"/>
<dbReference type="Gene3D" id="1.25.40.10">
    <property type="entry name" value="Tetratricopeptide repeat domain"/>
    <property type="match status" value="1"/>
</dbReference>
<dbReference type="Pfam" id="PF11138">
    <property type="entry name" value="DUF2911"/>
    <property type="match status" value="1"/>
</dbReference>
<accession>A0A2D0MZ11</accession>
<dbReference type="EMBL" id="PDUD01000056">
    <property type="protein sequence ID" value="PHN01358.1"/>
    <property type="molecule type" value="Genomic_DNA"/>
</dbReference>
<dbReference type="OrthoDB" id="195456at2"/>
<evidence type="ECO:0000313" key="3">
    <source>
        <dbReference type="Proteomes" id="UP000223913"/>
    </source>
</evidence>
<keyword evidence="1" id="KW-0732">Signal</keyword>